<evidence type="ECO:0008006" key="4">
    <source>
        <dbReference type="Google" id="ProtNLM"/>
    </source>
</evidence>
<dbReference type="GeneID" id="39977165"/>
<dbReference type="OrthoDB" id="341442at2759"/>
<feature type="transmembrane region" description="Helical" evidence="1">
    <location>
        <begin position="93"/>
        <end position="122"/>
    </location>
</feature>
<dbReference type="VEuPathDB" id="CryptoDB:cubi_00372"/>
<comment type="caution">
    <text evidence="2">The sequence shown here is derived from an EMBL/GenBank/DDBJ whole genome shotgun (WGS) entry which is preliminary data.</text>
</comment>
<dbReference type="AlphaFoldDB" id="A0A1J4MMZ4"/>
<evidence type="ECO:0000256" key="1">
    <source>
        <dbReference type="SAM" id="Phobius"/>
    </source>
</evidence>
<feature type="transmembrane region" description="Helical" evidence="1">
    <location>
        <begin position="27"/>
        <end position="48"/>
    </location>
</feature>
<dbReference type="Proteomes" id="UP000186176">
    <property type="component" value="Unassembled WGS sequence"/>
</dbReference>
<feature type="transmembrane region" description="Helical" evidence="1">
    <location>
        <begin position="60"/>
        <end position="81"/>
    </location>
</feature>
<organism evidence="2 3">
    <name type="scientific">Cryptosporidium ubiquitum</name>
    <dbReference type="NCBI Taxonomy" id="857276"/>
    <lineage>
        <taxon>Eukaryota</taxon>
        <taxon>Sar</taxon>
        <taxon>Alveolata</taxon>
        <taxon>Apicomplexa</taxon>
        <taxon>Conoidasida</taxon>
        <taxon>Coccidia</taxon>
        <taxon>Eucoccidiorida</taxon>
        <taxon>Eimeriorina</taxon>
        <taxon>Cryptosporidiidae</taxon>
        <taxon>Cryptosporidium</taxon>
    </lineage>
</organism>
<protein>
    <recommendedName>
        <fullName evidence="4">Transmembrane protein</fullName>
    </recommendedName>
</protein>
<gene>
    <name evidence="2" type="ORF">cubi_00372</name>
</gene>
<evidence type="ECO:0000313" key="3">
    <source>
        <dbReference type="Proteomes" id="UP000186176"/>
    </source>
</evidence>
<dbReference type="RefSeq" id="XP_028875965.1">
    <property type="nucleotide sequence ID" value="XM_029017386.1"/>
</dbReference>
<name>A0A1J4MMZ4_9CRYT</name>
<keyword evidence="1" id="KW-0472">Membrane</keyword>
<evidence type="ECO:0000313" key="2">
    <source>
        <dbReference type="EMBL" id="OII74819.1"/>
    </source>
</evidence>
<keyword evidence="1" id="KW-0812">Transmembrane</keyword>
<reference evidence="2 3" key="1">
    <citation type="submission" date="2016-10" db="EMBL/GenBank/DDBJ databases">
        <title>Reductive evolution of mitochondrial metabolism and differential evolution of invasion-related proteins in Cryptosporidium.</title>
        <authorList>
            <person name="Liu S."/>
            <person name="Roellig D.M."/>
            <person name="Guo Y."/>
            <person name="Li N."/>
            <person name="Frace M.A."/>
            <person name="Tang K."/>
            <person name="Zhang L."/>
            <person name="Feng Y."/>
            <person name="Xiao L."/>
        </authorList>
    </citation>
    <scope>NUCLEOTIDE SEQUENCE [LARGE SCALE GENOMIC DNA]</scope>
    <source>
        <strain evidence="2">39726</strain>
    </source>
</reference>
<sequence>MFGGRRKTNGGAPAPLLSNTEQSTCQIASLVYVVTSIISLICLIIPAFFKTTCSDHHTIWFVQIVLGLDFIFIFVFMYLGLMPNGTENEFSKYIGTGVVILAIQCIILAFGIFVFVSLIFYLLSEDDECKSESILNITLTSINLLHSTITTFTSVKLLLKLFTSIASQYKKYGKIV</sequence>
<keyword evidence="3" id="KW-1185">Reference proteome</keyword>
<proteinExistence type="predicted"/>
<feature type="transmembrane region" description="Helical" evidence="1">
    <location>
        <begin position="134"/>
        <end position="159"/>
    </location>
</feature>
<keyword evidence="1" id="KW-1133">Transmembrane helix</keyword>
<dbReference type="EMBL" id="LRBP01000009">
    <property type="protein sequence ID" value="OII74819.1"/>
    <property type="molecule type" value="Genomic_DNA"/>
</dbReference>
<accession>A0A1J4MMZ4</accession>